<accession>A0A0C1U2Q6</accession>
<evidence type="ECO:0000259" key="1">
    <source>
        <dbReference type="Pfam" id="PF04233"/>
    </source>
</evidence>
<feature type="domain" description="Phage head morphogenesis" evidence="1">
    <location>
        <begin position="158"/>
        <end position="258"/>
    </location>
</feature>
<sequence length="294" mass="34390">MNNKKISKDILKQFVYVLNIAEDKLNELLKGYDNTQEELEKLIYYAYKNYSIENTDEELNLYEIKKYDRIDKIDKSVSNITKELSNTEVLAITMLLKKTYNESFNRNIYVLENNLKINAGVAFMKIPKQVIQNVIEYPIEGLTFSERIWANQFKLKNNLKSCIVDGIVKGKNIRTLSKELQEKMDTGRDNCSRLLRDQVARVWDAGQQKAWEETGVVEQVIWISTLDGKTSDTCRNLDGEIFDLDDAPDCPAHVNCRSCKAPYFKSIIKTRFEQQNRKIIQYENYEEWTKDNTT</sequence>
<organism evidence="2 3">
    <name type="scientific">Clostridium argentinense CDC 2741</name>
    <dbReference type="NCBI Taxonomy" id="1418104"/>
    <lineage>
        <taxon>Bacteria</taxon>
        <taxon>Bacillati</taxon>
        <taxon>Bacillota</taxon>
        <taxon>Clostridia</taxon>
        <taxon>Eubacteriales</taxon>
        <taxon>Clostridiaceae</taxon>
        <taxon>Clostridium</taxon>
    </lineage>
</organism>
<dbReference type="STRING" id="29341.RSJ17_14615"/>
<protein>
    <submittedName>
        <fullName evidence="2">Phage head morphogenesis, SPP1 gp7 family domain protein</fullName>
    </submittedName>
</protein>
<name>A0A0C1U2Q6_9CLOT</name>
<proteinExistence type="predicted"/>
<dbReference type="EMBL" id="AYSO01000015">
    <property type="protein sequence ID" value="KIE47139.1"/>
    <property type="molecule type" value="Genomic_DNA"/>
</dbReference>
<evidence type="ECO:0000313" key="2">
    <source>
        <dbReference type="EMBL" id="KIE47139.1"/>
    </source>
</evidence>
<dbReference type="AlphaFoldDB" id="A0A0C1U2Q6"/>
<keyword evidence="3" id="KW-1185">Reference proteome</keyword>
<gene>
    <name evidence="2" type="ORF">U732_1114</name>
</gene>
<dbReference type="NCBIfam" id="TIGR01641">
    <property type="entry name" value="phageSPP1_gp7"/>
    <property type="match status" value="1"/>
</dbReference>
<dbReference type="InterPro" id="IPR006528">
    <property type="entry name" value="Phage_head_morphogenesis_dom"/>
</dbReference>
<dbReference type="RefSeq" id="WP_039631888.1">
    <property type="nucleotide sequence ID" value="NZ_AYSO01000015.1"/>
</dbReference>
<reference evidence="2 3" key="1">
    <citation type="journal article" date="2015" name="Infect. Genet. Evol.">
        <title>Genomic sequences of six botulinum neurotoxin-producing strains representing three clostridial species illustrate the mobility and diversity of botulinum neurotoxin genes.</title>
        <authorList>
            <person name="Smith T.J."/>
            <person name="Hill K.K."/>
            <person name="Xie G."/>
            <person name="Foley B.T."/>
            <person name="Williamson C.H."/>
            <person name="Foster J.T."/>
            <person name="Johnson S.L."/>
            <person name="Chertkov O."/>
            <person name="Teshima H."/>
            <person name="Gibbons H.S."/>
            <person name="Johnsky L.A."/>
            <person name="Karavis M.A."/>
            <person name="Smith L.A."/>
        </authorList>
    </citation>
    <scope>NUCLEOTIDE SEQUENCE [LARGE SCALE GENOMIC DNA]</scope>
    <source>
        <strain evidence="2 3">CDC 2741</strain>
    </source>
</reference>
<evidence type="ECO:0000313" key="3">
    <source>
        <dbReference type="Proteomes" id="UP000031366"/>
    </source>
</evidence>
<dbReference type="Pfam" id="PF04233">
    <property type="entry name" value="Phage_Mu_F"/>
    <property type="match status" value="1"/>
</dbReference>
<dbReference type="Proteomes" id="UP000031366">
    <property type="component" value="Unassembled WGS sequence"/>
</dbReference>
<comment type="caution">
    <text evidence="2">The sequence shown here is derived from an EMBL/GenBank/DDBJ whole genome shotgun (WGS) entry which is preliminary data.</text>
</comment>
<dbReference type="OrthoDB" id="9765386at2"/>